<evidence type="ECO:0000256" key="4">
    <source>
        <dbReference type="SAM" id="MobiDB-lite"/>
    </source>
</evidence>
<dbReference type="InterPro" id="IPR043504">
    <property type="entry name" value="Peptidase_S1_PA_chymotrypsin"/>
</dbReference>
<reference evidence="6 7" key="1">
    <citation type="submission" date="2018-05" db="EMBL/GenBank/DDBJ databases">
        <title>Complete Genome Sequence of Deinococcus sp. strain 17bor-2.</title>
        <authorList>
            <person name="Srinivasan S."/>
        </authorList>
    </citation>
    <scope>NUCLEOTIDE SEQUENCE [LARGE SCALE GENOMIC DNA]</scope>
    <source>
        <strain evidence="6 7">17bor-2</strain>
    </source>
</reference>
<comment type="similarity">
    <text evidence="1">Belongs to the peptidase S1C family.</text>
</comment>
<organism evidence="6 7">
    <name type="scientific">Deinococcus irradiatisoli</name>
    <dbReference type="NCBI Taxonomy" id="2202254"/>
    <lineage>
        <taxon>Bacteria</taxon>
        <taxon>Thermotogati</taxon>
        <taxon>Deinococcota</taxon>
        <taxon>Deinococci</taxon>
        <taxon>Deinococcales</taxon>
        <taxon>Deinococcaceae</taxon>
        <taxon>Deinococcus</taxon>
    </lineage>
</organism>
<evidence type="ECO:0000256" key="2">
    <source>
        <dbReference type="ARBA" id="ARBA00022670"/>
    </source>
</evidence>
<dbReference type="PANTHER" id="PTHR43343:SF3">
    <property type="entry name" value="PROTEASE DO-LIKE 8, CHLOROPLASTIC"/>
    <property type="match status" value="1"/>
</dbReference>
<evidence type="ECO:0000259" key="5">
    <source>
        <dbReference type="PROSITE" id="PS50106"/>
    </source>
</evidence>
<gene>
    <name evidence="6" type="ORF">DKM44_10495</name>
</gene>
<feature type="domain" description="PDZ" evidence="5">
    <location>
        <begin position="336"/>
        <end position="443"/>
    </location>
</feature>
<dbReference type="OrthoDB" id="9758917at2"/>
<dbReference type="GO" id="GO:0004252">
    <property type="term" value="F:serine-type endopeptidase activity"/>
    <property type="evidence" value="ECO:0007669"/>
    <property type="project" value="InterPro"/>
</dbReference>
<keyword evidence="7" id="KW-1185">Reference proteome</keyword>
<protein>
    <submittedName>
        <fullName evidence="6">Peptidase S1</fullName>
    </submittedName>
</protein>
<dbReference type="InterPro" id="IPR051201">
    <property type="entry name" value="Chloro_Bact_Ser_Proteases"/>
</dbReference>
<dbReference type="KEGG" id="dez:DKM44_10495"/>
<dbReference type="GO" id="GO:0006508">
    <property type="term" value="P:proteolysis"/>
    <property type="evidence" value="ECO:0007669"/>
    <property type="project" value="UniProtKB-KW"/>
</dbReference>
<dbReference type="InterPro" id="IPR036034">
    <property type="entry name" value="PDZ_sf"/>
</dbReference>
<keyword evidence="3" id="KW-0378">Hydrolase</keyword>
<evidence type="ECO:0000256" key="1">
    <source>
        <dbReference type="ARBA" id="ARBA00010541"/>
    </source>
</evidence>
<dbReference type="PROSITE" id="PS50106">
    <property type="entry name" value="PDZ"/>
    <property type="match status" value="1"/>
</dbReference>
<feature type="compositionally biased region" description="Low complexity" evidence="4">
    <location>
        <begin position="55"/>
        <end position="73"/>
    </location>
</feature>
<dbReference type="Pfam" id="PF13365">
    <property type="entry name" value="Trypsin_2"/>
    <property type="match status" value="1"/>
</dbReference>
<evidence type="ECO:0000313" key="6">
    <source>
        <dbReference type="EMBL" id="AWN23604.1"/>
    </source>
</evidence>
<dbReference type="AlphaFoldDB" id="A0A2Z3JS87"/>
<dbReference type="InterPro" id="IPR001940">
    <property type="entry name" value="Peptidase_S1C"/>
</dbReference>
<dbReference type="EMBL" id="CP029494">
    <property type="protein sequence ID" value="AWN23604.1"/>
    <property type="molecule type" value="Genomic_DNA"/>
</dbReference>
<accession>A0A2Z3JS87</accession>
<name>A0A2Z3JS87_9DEIO</name>
<dbReference type="SUPFAM" id="SSF50494">
    <property type="entry name" value="Trypsin-like serine proteases"/>
    <property type="match status" value="1"/>
</dbReference>
<dbReference type="SUPFAM" id="SSF50156">
    <property type="entry name" value="PDZ domain-like"/>
    <property type="match status" value="1"/>
</dbReference>
<sequence>MAKQTTTVFITAAVAAAVGLGVGATVVRGDLPFGAARPQLEQQVTTSPAAVEPVTATQSAAPATSTAPAGDATEPLDEAGAKLQNEANTISIVKQYEPGLVYVTTESAASPDPFGSMGSQDGQTQQGVGSGFFVDAAGDILTNFHVVTQDGQTLNTTIKVRVQGQKDPVSAEIIGLAPQYDLALIRPKNIDKTLIKPIPLGDSSTLKVGQKTVAMGAPFGFDFSVTEGIVSSTQRQIPIGFSLGAAGSEGITQKAIQTDAAINPGNSGGPLLDSTGRIIGINTQIISPAGAQSGVGQSAGVGFAIPINTAKNLLTRLKEAKGGLVLAPTIGVEPGLVATQSTARGVVSVPLGTSVLTDQARQQYDLPPSGFLIGKVVPGSPADKAGLKGATSVQQVRGGQIAVGGDVIVSADGNPVDSREDLQASYIAKTVGDTVKLEVVNGGKTRTVNVTLDQSSFTTQPLN</sequence>
<dbReference type="PANTHER" id="PTHR43343">
    <property type="entry name" value="PEPTIDASE S12"/>
    <property type="match status" value="1"/>
</dbReference>
<evidence type="ECO:0000256" key="3">
    <source>
        <dbReference type="ARBA" id="ARBA00022801"/>
    </source>
</evidence>
<proteinExistence type="inferred from homology"/>
<feature type="region of interest" description="Disordered" evidence="4">
    <location>
        <begin position="44"/>
        <end position="75"/>
    </location>
</feature>
<dbReference type="Pfam" id="PF13180">
    <property type="entry name" value="PDZ_2"/>
    <property type="match status" value="1"/>
</dbReference>
<dbReference type="SMART" id="SM00228">
    <property type="entry name" value="PDZ"/>
    <property type="match status" value="1"/>
</dbReference>
<dbReference type="Gene3D" id="2.40.10.10">
    <property type="entry name" value="Trypsin-like serine proteases"/>
    <property type="match status" value="2"/>
</dbReference>
<dbReference type="Gene3D" id="2.30.42.10">
    <property type="match status" value="1"/>
</dbReference>
<evidence type="ECO:0000313" key="7">
    <source>
        <dbReference type="Proteomes" id="UP000245368"/>
    </source>
</evidence>
<dbReference type="InterPro" id="IPR001478">
    <property type="entry name" value="PDZ"/>
</dbReference>
<keyword evidence="2" id="KW-0645">Protease</keyword>
<dbReference type="InterPro" id="IPR009003">
    <property type="entry name" value="Peptidase_S1_PA"/>
</dbReference>
<dbReference type="PRINTS" id="PR00834">
    <property type="entry name" value="PROTEASES2C"/>
</dbReference>
<dbReference type="Proteomes" id="UP000245368">
    <property type="component" value="Chromosome"/>
</dbReference>
<dbReference type="RefSeq" id="WP_109827332.1">
    <property type="nucleotide sequence ID" value="NZ_CP029494.1"/>
</dbReference>